<gene>
    <name evidence="2" type="ORF">AAL_06436</name>
</gene>
<dbReference type="EMBL" id="AZGY01000017">
    <property type="protein sequence ID" value="KZZ91682.1"/>
    <property type="molecule type" value="Genomic_DNA"/>
</dbReference>
<sequence length="185" mass="21775">MEERVAEKANSSWLRRRHDISPQSSSIPQAERRYGKVDARCWFEESIGPKAFRRGATNAANGNASDAVRDQLMRHDPRWTTFNSAYFNERVQFPHCRPTIKNDHFNKAHLEERELAKRRGGLMKCYHPKAQRFNFSTWTIFRNDVRKVHDVALQSSDQVKQRRSKKIKNRQMIKDGNKRFIACQG</sequence>
<dbReference type="Proteomes" id="UP000078544">
    <property type="component" value="Unassembled WGS sequence"/>
</dbReference>
<reference evidence="2 3" key="1">
    <citation type="journal article" date="2016" name="Genome Biol. Evol.">
        <title>Divergent and convergent evolution of fungal pathogenicity.</title>
        <authorList>
            <person name="Shang Y."/>
            <person name="Xiao G."/>
            <person name="Zheng P."/>
            <person name="Cen K."/>
            <person name="Zhan S."/>
            <person name="Wang C."/>
        </authorList>
    </citation>
    <scope>NUCLEOTIDE SEQUENCE [LARGE SCALE GENOMIC DNA]</scope>
    <source>
        <strain evidence="2 3">RCEF 2490</strain>
    </source>
</reference>
<organism evidence="2 3">
    <name type="scientific">Moelleriella libera RCEF 2490</name>
    <dbReference type="NCBI Taxonomy" id="1081109"/>
    <lineage>
        <taxon>Eukaryota</taxon>
        <taxon>Fungi</taxon>
        <taxon>Dikarya</taxon>
        <taxon>Ascomycota</taxon>
        <taxon>Pezizomycotina</taxon>
        <taxon>Sordariomycetes</taxon>
        <taxon>Hypocreomycetidae</taxon>
        <taxon>Hypocreales</taxon>
        <taxon>Clavicipitaceae</taxon>
        <taxon>Moelleriella</taxon>
    </lineage>
</organism>
<dbReference type="OrthoDB" id="4898871at2759"/>
<protein>
    <submittedName>
        <fullName evidence="2">FluG domain-containing protein</fullName>
    </submittedName>
</protein>
<accession>A0A167YRT4</accession>
<evidence type="ECO:0000256" key="1">
    <source>
        <dbReference type="SAM" id="MobiDB-lite"/>
    </source>
</evidence>
<comment type="caution">
    <text evidence="2">The sequence shown here is derived from an EMBL/GenBank/DDBJ whole genome shotgun (WGS) entry which is preliminary data.</text>
</comment>
<proteinExistence type="predicted"/>
<name>A0A167YRT4_9HYPO</name>
<dbReference type="STRING" id="1081109.A0A167YRT4"/>
<evidence type="ECO:0000313" key="3">
    <source>
        <dbReference type="Proteomes" id="UP000078544"/>
    </source>
</evidence>
<evidence type="ECO:0000313" key="2">
    <source>
        <dbReference type="EMBL" id="KZZ91682.1"/>
    </source>
</evidence>
<dbReference type="AlphaFoldDB" id="A0A167YRT4"/>
<keyword evidence="3" id="KW-1185">Reference proteome</keyword>
<feature type="region of interest" description="Disordered" evidence="1">
    <location>
        <begin position="1"/>
        <end position="31"/>
    </location>
</feature>